<accession>A0A1F6TXG6</accession>
<feature type="transmembrane region" description="Helical" evidence="5">
    <location>
        <begin position="31"/>
        <end position="52"/>
    </location>
</feature>
<dbReference type="STRING" id="1817768.A3A87_07010"/>
<dbReference type="EMBL" id="MFTC01000088">
    <property type="protein sequence ID" value="OGI49796.1"/>
    <property type="molecule type" value="Genomic_DNA"/>
</dbReference>
<organism evidence="6 7">
    <name type="scientific">Candidatus Muproteobacteria bacterium RIFCSPLOWO2_01_FULL_60_18</name>
    <dbReference type="NCBI Taxonomy" id="1817768"/>
    <lineage>
        <taxon>Bacteria</taxon>
        <taxon>Pseudomonadati</taxon>
        <taxon>Pseudomonadota</taxon>
        <taxon>Candidatus Muproteobacteria</taxon>
    </lineage>
</organism>
<protein>
    <recommendedName>
        <fullName evidence="8">Colicin V production protein</fullName>
    </recommendedName>
</protein>
<reference evidence="6 7" key="1">
    <citation type="journal article" date="2016" name="Nat. Commun.">
        <title>Thousands of microbial genomes shed light on interconnected biogeochemical processes in an aquifer system.</title>
        <authorList>
            <person name="Anantharaman K."/>
            <person name="Brown C.T."/>
            <person name="Hug L.A."/>
            <person name="Sharon I."/>
            <person name="Castelle C.J."/>
            <person name="Probst A.J."/>
            <person name="Thomas B.C."/>
            <person name="Singh A."/>
            <person name="Wilkins M.J."/>
            <person name="Karaoz U."/>
            <person name="Brodie E.L."/>
            <person name="Williams K.H."/>
            <person name="Hubbard S.S."/>
            <person name="Banfield J.F."/>
        </authorList>
    </citation>
    <scope>NUCLEOTIDE SEQUENCE [LARGE SCALE GENOMIC DNA]</scope>
</reference>
<feature type="transmembrane region" description="Helical" evidence="5">
    <location>
        <begin position="6"/>
        <end position="24"/>
    </location>
</feature>
<sequence length="164" mass="18288">MNSFDLLILGIVAIFAALGAWRGLMREVITLLTWVLAGVLAWFYAAPVSQLFKGFMEDAVLRQLFAFVLIFALVFVLGLVASWLIHKYFPLRRVFRSANIVLGGLIGTARGAVIVIAVVLVAGLTSVPQRDWWRDAAFTPFFERAAVYVAGYIPRDIARHIRYG</sequence>
<name>A0A1F6TXG6_9PROT</name>
<gene>
    <name evidence="6" type="ORF">A3A87_07010</name>
</gene>
<evidence type="ECO:0000256" key="3">
    <source>
        <dbReference type="ARBA" id="ARBA00022989"/>
    </source>
</evidence>
<feature type="transmembrane region" description="Helical" evidence="5">
    <location>
        <begin position="97"/>
        <end position="124"/>
    </location>
</feature>
<comment type="caution">
    <text evidence="6">The sequence shown here is derived from an EMBL/GenBank/DDBJ whole genome shotgun (WGS) entry which is preliminary data.</text>
</comment>
<proteinExistence type="predicted"/>
<dbReference type="PANTHER" id="PTHR36926">
    <property type="entry name" value="COLICIN V PRODUCTION PROTEIN"/>
    <property type="match status" value="1"/>
</dbReference>
<dbReference type="InterPro" id="IPR052719">
    <property type="entry name" value="CvpA-like"/>
</dbReference>
<keyword evidence="2 5" id="KW-0812">Transmembrane</keyword>
<keyword evidence="3 5" id="KW-1133">Transmembrane helix</keyword>
<dbReference type="Proteomes" id="UP000179037">
    <property type="component" value="Unassembled WGS sequence"/>
</dbReference>
<evidence type="ECO:0000256" key="2">
    <source>
        <dbReference type="ARBA" id="ARBA00022692"/>
    </source>
</evidence>
<dbReference type="GO" id="GO:0016020">
    <property type="term" value="C:membrane"/>
    <property type="evidence" value="ECO:0007669"/>
    <property type="project" value="UniProtKB-SubCell"/>
</dbReference>
<dbReference type="Pfam" id="PF02674">
    <property type="entry name" value="Colicin_V"/>
    <property type="match status" value="1"/>
</dbReference>
<dbReference type="InterPro" id="IPR003825">
    <property type="entry name" value="Colicin-V_CvpA"/>
</dbReference>
<evidence type="ECO:0000256" key="5">
    <source>
        <dbReference type="SAM" id="Phobius"/>
    </source>
</evidence>
<evidence type="ECO:0000256" key="4">
    <source>
        <dbReference type="ARBA" id="ARBA00023136"/>
    </source>
</evidence>
<evidence type="ECO:0008006" key="8">
    <source>
        <dbReference type="Google" id="ProtNLM"/>
    </source>
</evidence>
<evidence type="ECO:0000256" key="1">
    <source>
        <dbReference type="ARBA" id="ARBA00004141"/>
    </source>
</evidence>
<evidence type="ECO:0000313" key="6">
    <source>
        <dbReference type="EMBL" id="OGI49796.1"/>
    </source>
</evidence>
<keyword evidence="4 5" id="KW-0472">Membrane</keyword>
<comment type="subcellular location">
    <subcellularLocation>
        <location evidence="1">Membrane</location>
        <topology evidence="1">Multi-pass membrane protein</topology>
    </subcellularLocation>
</comment>
<feature type="transmembrane region" description="Helical" evidence="5">
    <location>
        <begin position="64"/>
        <end position="85"/>
    </location>
</feature>
<evidence type="ECO:0000313" key="7">
    <source>
        <dbReference type="Proteomes" id="UP000179037"/>
    </source>
</evidence>
<dbReference type="AlphaFoldDB" id="A0A1F6TXG6"/>
<dbReference type="GO" id="GO:0009403">
    <property type="term" value="P:toxin biosynthetic process"/>
    <property type="evidence" value="ECO:0007669"/>
    <property type="project" value="InterPro"/>
</dbReference>
<dbReference type="PANTHER" id="PTHR36926:SF1">
    <property type="entry name" value="COLICIN V PRODUCTION PROTEIN"/>
    <property type="match status" value="1"/>
</dbReference>